<dbReference type="Proteomes" id="UP001148018">
    <property type="component" value="Unassembled WGS sequence"/>
</dbReference>
<organism evidence="2 3">
    <name type="scientific">Muraenolepis orangiensis</name>
    <name type="common">Patagonian moray cod</name>
    <dbReference type="NCBI Taxonomy" id="630683"/>
    <lineage>
        <taxon>Eukaryota</taxon>
        <taxon>Metazoa</taxon>
        <taxon>Chordata</taxon>
        <taxon>Craniata</taxon>
        <taxon>Vertebrata</taxon>
        <taxon>Euteleostomi</taxon>
        <taxon>Actinopterygii</taxon>
        <taxon>Neopterygii</taxon>
        <taxon>Teleostei</taxon>
        <taxon>Neoteleostei</taxon>
        <taxon>Acanthomorphata</taxon>
        <taxon>Zeiogadaria</taxon>
        <taxon>Gadariae</taxon>
        <taxon>Gadiformes</taxon>
        <taxon>Muraenolepidoidei</taxon>
        <taxon>Muraenolepididae</taxon>
        <taxon>Muraenolepis</taxon>
    </lineage>
</organism>
<evidence type="ECO:0000256" key="1">
    <source>
        <dbReference type="SAM" id="MobiDB-lite"/>
    </source>
</evidence>
<evidence type="ECO:0000313" key="3">
    <source>
        <dbReference type="Proteomes" id="UP001148018"/>
    </source>
</evidence>
<comment type="caution">
    <text evidence="2">The sequence shown here is derived from an EMBL/GenBank/DDBJ whole genome shotgun (WGS) entry which is preliminary data.</text>
</comment>
<accession>A0A9Q0IN58</accession>
<proteinExistence type="predicted"/>
<keyword evidence="3" id="KW-1185">Reference proteome</keyword>
<protein>
    <submittedName>
        <fullName evidence="2">Uncharacterized protein</fullName>
    </submittedName>
</protein>
<sequence length="73" mass="8022">MEDVPREAITTLTILSLGTVGLPASQPSPSVRLSVHRAPSPTPSGGHTRPEVFWWGKRKNFGSRPNEWWGTKA</sequence>
<feature type="region of interest" description="Disordered" evidence="1">
    <location>
        <begin position="25"/>
        <end position="51"/>
    </location>
</feature>
<gene>
    <name evidence="2" type="ORF">NHX12_029429</name>
</gene>
<name>A0A9Q0IN58_9TELE</name>
<reference evidence="2" key="1">
    <citation type="submission" date="2022-07" db="EMBL/GenBank/DDBJ databases">
        <title>Chromosome-level genome of Muraenolepis orangiensis.</title>
        <authorList>
            <person name="Kim J."/>
        </authorList>
    </citation>
    <scope>NUCLEOTIDE SEQUENCE</scope>
    <source>
        <strain evidence="2">KU_S4_2022</strain>
        <tissue evidence="2">Muscle</tissue>
    </source>
</reference>
<dbReference type="AlphaFoldDB" id="A0A9Q0IN58"/>
<dbReference type="EMBL" id="JANIIK010000044">
    <property type="protein sequence ID" value="KAJ3604689.1"/>
    <property type="molecule type" value="Genomic_DNA"/>
</dbReference>
<evidence type="ECO:0000313" key="2">
    <source>
        <dbReference type="EMBL" id="KAJ3604689.1"/>
    </source>
</evidence>